<accession>A0A1G9B1T5</accession>
<evidence type="ECO:0000256" key="1">
    <source>
        <dbReference type="SAM" id="MobiDB-lite"/>
    </source>
</evidence>
<evidence type="ECO:0000259" key="2">
    <source>
        <dbReference type="SMART" id="SM00834"/>
    </source>
</evidence>
<dbReference type="RefSeq" id="WP_092157203.1">
    <property type="nucleotide sequence ID" value="NZ_FNGA01000001.1"/>
</dbReference>
<keyword evidence="4" id="KW-1185">Reference proteome</keyword>
<protein>
    <submittedName>
        <fullName evidence="3">Putative regulatory protein, FmdB family</fullName>
    </submittedName>
</protein>
<evidence type="ECO:0000313" key="3">
    <source>
        <dbReference type="EMBL" id="SDK33064.1"/>
    </source>
</evidence>
<dbReference type="STRING" id="246191.SAMN05660337_0103"/>
<feature type="region of interest" description="Disordered" evidence="1">
    <location>
        <begin position="47"/>
        <end position="82"/>
    </location>
</feature>
<dbReference type="AlphaFoldDB" id="A0A1G9B1T5"/>
<dbReference type="SMART" id="SM00834">
    <property type="entry name" value="CxxC_CXXC_SSSS"/>
    <property type="match status" value="1"/>
</dbReference>
<reference evidence="4" key="1">
    <citation type="submission" date="2016-10" db="EMBL/GenBank/DDBJ databases">
        <authorList>
            <person name="Varghese N."/>
            <person name="Submissions S."/>
        </authorList>
    </citation>
    <scope>NUCLEOTIDE SEQUENCE [LARGE SCALE GENOMIC DNA]</scope>
    <source>
        <strain evidence="4">DSM 16995</strain>
    </source>
</reference>
<name>A0A1G9B1T5_9BACT</name>
<dbReference type="OrthoDB" id="9813321at2"/>
<sequence>MPIYEYKCADCGKEFEELVFKRDECPPCPECKSEKTGKLISACKFKNGGASDSRDTGASAPSSSSSGSGCAGCSGGNCSTCG</sequence>
<dbReference type="Pfam" id="PF09723">
    <property type="entry name" value="Zn_ribbon_8"/>
    <property type="match status" value="1"/>
</dbReference>
<dbReference type="Proteomes" id="UP000199053">
    <property type="component" value="Unassembled WGS sequence"/>
</dbReference>
<proteinExistence type="predicted"/>
<gene>
    <name evidence="3" type="ORF">SAMN05660337_0103</name>
</gene>
<dbReference type="InterPro" id="IPR013429">
    <property type="entry name" value="Regulatory_FmdB_Zinc_ribbon"/>
</dbReference>
<dbReference type="EMBL" id="FNGA01000001">
    <property type="protein sequence ID" value="SDK33064.1"/>
    <property type="molecule type" value="Genomic_DNA"/>
</dbReference>
<feature type="domain" description="Putative regulatory protein FmdB zinc ribbon" evidence="2">
    <location>
        <begin position="1"/>
        <end position="41"/>
    </location>
</feature>
<organism evidence="3 4">
    <name type="scientific">Maridesulfovibrio ferrireducens</name>
    <dbReference type="NCBI Taxonomy" id="246191"/>
    <lineage>
        <taxon>Bacteria</taxon>
        <taxon>Pseudomonadati</taxon>
        <taxon>Thermodesulfobacteriota</taxon>
        <taxon>Desulfovibrionia</taxon>
        <taxon>Desulfovibrionales</taxon>
        <taxon>Desulfovibrionaceae</taxon>
        <taxon>Maridesulfovibrio</taxon>
    </lineage>
</organism>
<evidence type="ECO:0000313" key="4">
    <source>
        <dbReference type="Proteomes" id="UP000199053"/>
    </source>
</evidence>
<feature type="compositionally biased region" description="Low complexity" evidence="1">
    <location>
        <begin position="57"/>
        <end position="68"/>
    </location>
</feature>
<dbReference type="NCBIfam" id="TIGR02605">
    <property type="entry name" value="CxxC_CxxC_SSSS"/>
    <property type="match status" value="1"/>
</dbReference>